<evidence type="ECO:0000313" key="4">
    <source>
        <dbReference type="Proteomes" id="UP000624279"/>
    </source>
</evidence>
<proteinExistence type="predicted"/>
<dbReference type="Pfam" id="PF11871">
    <property type="entry name" value="DUF3391"/>
    <property type="match status" value="1"/>
</dbReference>
<sequence length="432" mass="48479">MSDDSKLIAIDQVKIGMFIKLDLSWFEHSFSMNAFKITNQQQLNDLLALNIKHIRYFPSKSDMTPSNAANRVDQAIVSPAPKGKVFDSIVEAKRARFEKLTKQREELARCEEKFVHAATVVRSINKSIFSQPEATIKEAEKLIDHIAEVFIDSSDTVMHLIQQSNANEELYFHALNVSVLAMMLANEMKCSKTEIKEIGMAALFHDLGKVNVPEKILNKTEPLTKPEQHFYELHPYYGIDVGKKAGLSAKVIEVIAHHHEHIDGSGYPQKLRGDSIRLPTRIVTIANVYDNLCNHTDPNRSLTPHEALSTMYAHRRAQFDPAVMATMIKSLGVYPPGTIVRLSNEAIGLVMNVNIGNPLRPRVLVYDAEIPKEDAIILDLAEEGSDLSISASIRPGVLPKAIFNYLNPCKRVNYYIDSKTKNPVVNKNKNTP</sequence>
<evidence type="ECO:0000313" key="3">
    <source>
        <dbReference type="EMBL" id="MBC3875947.1"/>
    </source>
</evidence>
<dbReference type="SMART" id="SM00471">
    <property type="entry name" value="HDc"/>
    <property type="match status" value="1"/>
</dbReference>
<dbReference type="Pfam" id="PF13487">
    <property type="entry name" value="HD_5"/>
    <property type="match status" value="1"/>
</dbReference>
<dbReference type="EMBL" id="JACOGA010000027">
    <property type="protein sequence ID" value="MBC3875947.1"/>
    <property type="molecule type" value="Genomic_DNA"/>
</dbReference>
<reference evidence="3 4" key="1">
    <citation type="submission" date="2020-08" db="EMBL/GenBank/DDBJ databases">
        <title>Novel species isolated from subtropical streams in China.</title>
        <authorList>
            <person name="Lu H."/>
        </authorList>
    </citation>
    <scope>NUCLEOTIDE SEQUENCE [LARGE SCALE GENOMIC DNA]</scope>
    <source>
        <strain evidence="3 4">LX15W</strain>
    </source>
</reference>
<dbReference type="NCBIfam" id="TIGR00277">
    <property type="entry name" value="HDIG"/>
    <property type="match status" value="1"/>
</dbReference>
<evidence type="ECO:0000259" key="1">
    <source>
        <dbReference type="PROSITE" id="PS51831"/>
    </source>
</evidence>
<dbReference type="CDD" id="cd00077">
    <property type="entry name" value="HDc"/>
    <property type="match status" value="1"/>
</dbReference>
<gene>
    <name evidence="3" type="ORF">H8K55_20325</name>
</gene>
<evidence type="ECO:0000259" key="2">
    <source>
        <dbReference type="PROSITE" id="PS51832"/>
    </source>
</evidence>
<name>A0ABR6YHG1_9BURK</name>
<dbReference type="PANTHER" id="PTHR43155:SF2">
    <property type="entry name" value="CYCLIC DI-GMP PHOSPHODIESTERASE PA4108"/>
    <property type="match status" value="1"/>
</dbReference>
<dbReference type="Proteomes" id="UP000624279">
    <property type="component" value="Unassembled WGS sequence"/>
</dbReference>
<keyword evidence="4" id="KW-1185">Reference proteome</keyword>
<dbReference type="InterPro" id="IPR037522">
    <property type="entry name" value="HD_GYP_dom"/>
</dbReference>
<dbReference type="InterPro" id="IPR003607">
    <property type="entry name" value="HD/PDEase_dom"/>
</dbReference>
<feature type="domain" description="HD" evidence="1">
    <location>
        <begin position="170"/>
        <end position="292"/>
    </location>
</feature>
<dbReference type="InterPro" id="IPR021812">
    <property type="entry name" value="DUF3391"/>
</dbReference>
<organism evidence="3 4">
    <name type="scientific">Undibacterium flavidum</name>
    <dbReference type="NCBI Taxonomy" id="2762297"/>
    <lineage>
        <taxon>Bacteria</taxon>
        <taxon>Pseudomonadati</taxon>
        <taxon>Pseudomonadota</taxon>
        <taxon>Betaproteobacteria</taxon>
        <taxon>Burkholderiales</taxon>
        <taxon>Oxalobacteraceae</taxon>
        <taxon>Undibacterium</taxon>
    </lineage>
</organism>
<accession>A0ABR6YHG1</accession>
<dbReference type="PROSITE" id="PS51831">
    <property type="entry name" value="HD"/>
    <property type="match status" value="1"/>
</dbReference>
<dbReference type="Gene3D" id="1.10.3210.10">
    <property type="entry name" value="Hypothetical protein af1432"/>
    <property type="match status" value="1"/>
</dbReference>
<dbReference type="RefSeq" id="WP_186943949.1">
    <property type="nucleotide sequence ID" value="NZ_JACOGA010000027.1"/>
</dbReference>
<comment type="caution">
    <text evidence="3">The sequence shown here is derived from an EMBL/GenBank/DDBJ whole genome shotgun (WGS) entry which is preliminary data.</text>
</comment>
<dbReference type="InterPro" id="IPR006674">
    <property type="entry name" value="HD_domain"/>
</dbReference>
<dbReference type="InterPro" id="IPR006675">
    <property type="entry name" value="HDIG_dom"/>
</dbReference>
<dbReference type="PANTHER" id="PTHR43155">
    <property type="entry name" value="CYCLIC DI-GMP PHOSPHODIESTERASE PA4108-RELATED"/>
    <property type="match status" value="1"/>
</dbReference>
<protein>
    <submittedName>
        <fullName evidence="3">HD-GYP domain-containing protein</fullName>
    </submittedName>
</protein>
<dbReference type="SUPFAM" id="SSF109604">
    <property type="entry name" value="HD-domain/PDEase-like"/>
    <property type="match status" value="1"/>
</dbReference>
<feature type="domain" description="HD-GYP" evidence="2">
    <location>
        <begin position="150"/>
        <end position="343"/>
    </location>
</feature>
<dbReference type="PROSITE" id="PS51832">
    <property type="entry name" value="HD_GYP"/>
    <property type="match status" value="1"/>
</dbReference>